<dbReference type="InterPro" id="IPR007627">
    <property type="entry name" value="RNA_pol_sigma70_r2"/>
</dbReference>
<evidence type="ECO:0000313" key="2">
    <source>
        <dbReference type="EMBL" id="RVX39069.1"/>
    </source>
</evidence>
<dbReference type="GO" id="GO:0003700">
    <property type="term" value="F:DNA-binding transcription factor activity"/>
    <property type="evidence" value="ECO:0007669"/>
    <property type="project" value="InterPro"/>
</dbReference>
<dbReference type="PANTHER" id="PTHR47756">
    <property type="entry name" value="BLL6612 PROTEIN-RELATED"/>
    <property type="match status" value="1"/>
</dbReference>
<evidence type="ECO:0000313" key="3">
    <source>
        <dbReference type="Proteomes" id="UP000284824"/>
    </source>
</evidence>
<evidence type="ECO:0000259" key="1">
    <source>
        <dbReference type="Pfam" id="PF04542"/>
    </source>
</evidence>
<organism evidence="2 3">
    <name type="scientific">Nonomuraea polychroma</name>
    <dbReference type="NCBI Taxonomy" id="46176"/>
    <lineage>
        <taxon>Bacteria</taxon>
        <taxon>Bacillati</taxon>
        <taxon>Actinomycetota</taxon>
        <taxon>Actinomycetes</taxon>
        <taxon>Streptosporangiales</taxon>
        <taxon>Streptosporangiaceae</taxon>
        <taxon>Nonomuraea</taxon>
    </lineage>
</organism>
<sequence>MCITDAAEGLLRRLAPQVLGTLVRRYGDFDACEDTVQEALLAAAVQWPGQAIPDHPATWLITAATRRLCACRKRHPRSSSGMRVFVEDSTESVSSAYVRHDCTHRSITAFIRGIRTPVSTAWMPTSVRISSMSAGNFPTRSPIR</sequence>
<keyword evidence="3" id="KW-1185">Reference proteome</keyword>
<proteinExistence type="predicted"/>
<protein>
    <submittedName>
        <fullName evidence="2">Sigma-70-like protein</fullName>
    </submittedName>
</protein>
<reference evidence="2 3" key="1">
    <citation type="submission" date="2019-01" db="EMBL/GenBank/DDBJ databases">
        <title>Sequencing the genomes of 1000 actinobacteria strains.</title>
        <authorList>
            <person name="Klenk H.-P."/>
        </authorList>
    </citation>
    <scope>NUCLEOTIDE SEQUENCE [LARGE SCALE GENOMIC DNA]</scope>
    <source>
        <strain evidence="2 3">DSM 43925</strain>
    </source>
</reference>
<dbReference type="SUPFAM" id="SSF88946">
    <property type="entry name" value="Sigma2 domain of RNA polymerase sigma factors"/>
    <property type="match status" value="1"/>
</dbReference>
<accession>A0A438LZV1</accession>
<dbReference type="EMBL" id="SAUN01000001">
    <property type="protein sequence ID" value="RVX39069.1"/>
    <property type="molecule type" value="Genomic_DNA"/>
</dbReference>
<dbReference type="Proteomes" id="UP000284824">
    <property type="component" value="Unassembled WGS sequence"/>
</dbReference>
<dbReference type="Pfam" id="PF04542">
    <property type="entry name" value="Sigma70_r2"/>
    <property type="match status" value="1"/>
</dbReference>
<name>A0A438LZV1_9ACTN</name>
<feature type="domain" description="RNA polymerase sigma-70 region 2" evidence="1">
    <location>
        <begin position="10"/>
        <end position="68"/>
    </location>
</feature>
<dbReference type="InterPro" id="IPR013325">
    <property type="entry name" value="RNA_pol_sigma_r2"/>
</dbReference>
<dbReference type="GO" id="GO:0006352">
    <property type="term" value="P:DNA-templated transcription initiation"/>
    <property type="evidence" value="ECO:0007669"/>
    <property type="project" value="InterPro"/>
</dbReference>
<dbReference type="Gene3D" id="1.10.1740.10">
    <property type="match status" value="1"/>
</dbReference>
<dbReference type="RefSeq" id="WP_421914860.1">
    <property type="nucleotide sequence ID" value="NZ_SAUN01000001.1"/>
</dbReference>
<gene>
    <name evidence="2" type="ORF">EDD27_1406</name>
</gene>
<comment type="caution">
    <text evidence="2">The sequence shown here is derived from an EMBL/GenBank/DDBJ whole genome shotgun (WGS) entry which is preliminary data.</text>
</comment>
<dbReference type="AlphaFoldDB" id="A0A438LZV1"/>
<dbReference type="PANTHER" id="PTHR47756:SF2">
    <property type="entry name" value="BLL6612 PROTEIN"/>
    <property type="match status" value="1"/>
</dbReference>